<accession>A0A938XSA5</accession>
<dbReference type="EMBL" id="JAFBDQ010000006">
    <property type="protein sequence ID" value="MBM7556570.1"/>
    <property type="molecule type" value="Genomic_DNA"/>
</dbReference>
<dbReference type="InterPro" id="IPR006140">
    <property type="entry name" value="D-isomer_DH_NAD-bd"/>
</dbReference>
<feature type="domain" description="D-isomer specific 2-hydroxyacid dehydrogenase NAD-binding" evidence="6">
    <location>
        <begin position="112"/>
        <end position="286"/>
    </location>
</feature>
<dbReference type="GO" id="GO:0051287">
    <property type="term" value="F:NAD binding"/>
    <property type="evidence" value="ECO:0007669"/>
    <property type="project" value="InterPro"/>
</dbReference>
<organism evidence="7 8">
    <name type="scientific">Halanaerobacter jeridensis</name>
    <dbReference type="NCBI Taxonomy" id="706427"/>
    <lineage>
        <taxon>Bacteria</taxon>
        <taxon>Bacillati</taxon>
        <taxon>Bacillota</taxon>
        <taxon>Clostridia</taxon>
        <taxon>Halanaerobiales</taxon>
        <taxon>Halobacteroidaceae</taxon>
        <taxon>Halanaerobacter</taxon>
    </lineage>
</organism>
<gene>
    <name evidence="7" type="ORF">JOC47_001421</name>
</gene>
<dbReference type="RefSeq" id="WP_204701350.1">
    <property type="nucleotide sequence ID" value="NZ_JAFBDQ010000006.1"/>
</dbReference>
<dbReference type="Pfam" id="PF02826">
    <property type="entry name" value="2-Hacid_dh_C"/>
    <property type="match status" value="1"/>
</dbReference>
<dbReference type="InterPro" id="IPR006139">
    <property type="entry name" value="D-isomer_2_OHA_DH_cat_dom"/>
</dbReference>
<keyword evidence="2 4" id="KW-0560">Oxidoreductase</keyword>
<comment type="caution">
    <text evidence="7">The sequence shown here is derived from an EMBL/GenBank/DDBJ whole genome shotgun (WGS) entry which is preliminary data.</text>
</comment>
<name>A0A938XSA5_9FIRM</name>
<evidence type="ECO:0000256" key="2">
    <source>
        <dbReference type="ARBA" id="ARBA00023002"/>
    </source>
</evidence>
<evidence type="ECO:0000313" key="7">
    <source>
        <dbReference type="EMBL" id="MBM7556570.1"/>
    </source>
</evidence>
<dbReference type="PANTHER" id="PTHR43761:SF1">
    <property type="entry name" value="D-ISOMER SPECIFIC 2-HYDROXYACID DEHYDROGENASE CATALYTIC DOMAIN-CONTAINING PROTEIN-RELATED"/>
    <property type="match status" value="1"/>
</dbReference>
<evidence type="ECO:0000256" key="1">
    <source>
        <dbReference type="ARBA" id="ARBA00005854"/>
    </source>
</evidence>
<dbReference type="PANTHER" id="PTHR43761">
    <property type="entry name" value="D-ISOMER SPECIFIC 2-HYDROXYACID DEHYDROGENASE FAMILY PROTEIN (AFU_ORTHOLOGUE AFUA_1G13630)"/>
    <property type="match status" value="1"/>
</dbReference>
<dbReference type="Pfam" id="PF00389">
    <property type="entry name" value="2-Hacid_dh"/>
    <property type="match status" value="1"/>
</dbReference>
<dbReference type="Gene3D" id="3.40.50.720">
    <property type="entry name" value="NAD(P)-binding Rossmann-like Domain"/>
    <property type="match status" value="2"/>
</dbReference>
<dbReference type="AlphaFoldDB" id="A0A938XSA5"/>
<sequence length="317" mass="34317">MKIVILEPLSVTNVVIEDLASELKEKGHELVIYDNRPQEDEEIIKRIGDAEIAVITNLALSEEVITACPQLELISVAFTGVDHVDLEACRQQDITVCNAPGYSTHAVAELAMGLMITVMRNIVAGDAATRHEKTRAGLIGPELHGKTLGIIGTGSIGLRVAELGSAFGCKLLGYNRSQKKRAKELGVEYVDLETLMSKSDIVSLHLPHTEETEGLIDAEKIDLMQESSIFINTARGPIVDNAALANALQQGQIAGAGVDVFEMEPPIPKDHPLVNTSNAVLTPHVAFATPEAFQRRAKTVFANIKAWLNNKSQNVVF</sequence>
<dbReference type="PROSITE" id="PS00065">
    <property type="entry name" value="D_2_HYDROXYACID_DH_1"/>
    <property type="match status" value="1"/>
</dbReference>
<keyword evidence="8" id="KW-1185">Reference proteome</keyword>
<evidence type="ECO:0000256" key="3">
    <source>
        <dbReference type="ARBA" id="ARBA00023027"/>
    </source>
</evidence>
<dbReference type="PROSITE" id="PS00671">
    <property type="entry name" value="D_2_HYDROXYACID_DH_3"/>
    <property type="match status" value="1"/>
</dbReference>
<evidence type="ECO:0000256" key="4">
    <source>
        <dbReference type="RuleBase" id="RU003719"/>
    </source>
</evidence>
<dbReference type="SUPFAM" id="SSF51735">
    <property type="entry name" value="NAD(P)-binding Rossmann-fold domains"/>
    <property type="match status" value="1"/>
</dbReference>
<dbReference type="SUPFAM" id="SSF52283">
    <property type="entry name" value="Formate/glycerate dehydrogenase catalytic domain-like"/>
    <property type="match status" value="1"/>
</dbReference>
<protein>
    <submittedName>
        <fullName evidence="7">D-3-phosphoglycerate dehydrogenase</fullName>
        <ecNumber evidence="7">1.1.1.95</ecNumber>
    </submittedName>
</protein>
<dbReference type="InterPro" id="IPR050418">
    <property type="entry name" value="D-iso_2-hydroxyacid_DH_PdxB"/>
</dbReference>
<dbReference type="InterPro" id="IPR036291">
    <property type="entry name" value="NAD(P)-bd_dom_sf"/>
</dbReference>
<dbReference type="GO" id="GO:0004617">
    <property type="term" value="F:phosphoglycerate dehydrogenase activity"/>
    <property type="evidence" value="ECO:0007669"/>
    <property type="project" value="UniProtKB-EC"/>
</dbReference>
<dbReference type="EC" id="1.1.1.95" evidence="7"/>
<evidence type="ECO:0000313" key="8">
    <source>
        <dbReference type="Proteomes" id="UP000774000"/>
    </source>
</evidence>
<reference evidence="7" key="1">
    <citation type="submission" date="2021-01" db="EMBL/GenBank/DDBJ databases">
        <title>Genomic Encyclopedia of Type Strains, Phase IV (KMG-IV): sequencing the most valuable type-strain genomes for metagenomic binning, comparative biology and taxonomic classification.</title>
        <authorList>
            <person name="Goeker M."/>
        </authorList>
    </citation>
    <scope>NUCLEOTIDE SEQUENCE</scope>
    <source>
        <strain evidence="7">DSM 23230</strain>
    </source>
</reference>
<dbReference type="InterPro" id="IPR029753">
    <property type="entry name" value="D-isomer_DH_CS"/>
</dbReference>
<dbReference type="CDD" id="cd12161">
    <property type="entry name" value="GDH_like_1"/>
    <property type="match status" value="1"/>
</dbReference>
<proteinExistence type="inferred from homology"/>
<dbReference type="InterPro" id="IPR029752">
    <property type="entry name" value="D-isomer_DH_CS1"/>
</dbReference>
<comment type="similarity">
    <text evidence="1 4">Belongs to the D-isomer specific 2-hydroxyacid dehydrogenase family.</text>
</comment>
<feature type="domain" description="D-isomer specific 2-hydroxyacid dehydrogenase catalytic" evidence="5">
    <location>
        <begin position="13"/>
        <end position="314"/>
    </location>
</feature>
<dbReference type="Proteomes" id="UP000774000">
    <property type="component" value="Unassembled WGS sequence"/>
</dbReference>
<keyword evidence="3" id="KW-0520">NAD</keyword>
<evidence type="ECO:0000259" key="5">
    <source>
        <dbReference type="Pfam" id="PF00389"/>
    </source>
</evidence>
<dbReference type="FunFam" id="3.40.50.720:FF:000203">
    <property type="entry name" value="D-3-phosphoglycerate dehydrogenase (SerA)"/>
    <property type="match status" value="1"/>
</dbReference>
<evidence type="ECO:0000259" key="6">
    <source>
        <dbReference type="Pfam" id="PF02826"/>
    </source>
</evidence>